<evidence type="ECO:0000313" key="3">
    <source>
        <dbReference type="EMBL" id="MCA6078928.1"/>
    </source>
</evidence>
<dbReference type="RefSeq" id="WP_225699787.1">
    <property type="nucleotide sequence ID" value="NZ_JAIXNE010000007.1"/>
</dbReference>
<feature type="transmembrane region" description="Helical" evidence="1">
    <location>
        <begin position="140"/>
        <end position="159"/>
    </location>
</feature>
<dbReference type="GO" id="GO:0008237">
    <property type="term" value="F:metallopeptidase activity"/>
    <property type="evidence" value="ECO:0007669"/>
    <property type="project" value="UniProtKB-KW"/>
</dbReference>
<reference evidence="3" key="1">
    <citation type="submission" date="2021-09" db="EMBL/GenBank/DDBJ databases">
        <title>Fulvivirga sp. isolated from coastal sediment.</title>
        <authorList>
            <person name="Yu H."/>
        </authorList>
    </citation>
    <scope>NUCLEOTIDE SEQUENCE</scope>
    <source>
        <strain evidence="3">1062</strain>
    </source>
</reference>
<keyword evidence="1" id="KW-1133">Transmembrane helix</keyword>
<keyword evidence="1" id="KW-0812">Transmembrane</keyword>
<protein>
    <submittedName>
        <fullName evidence="3">CPBP family intramembrane metalloprotease</fullName>
    </submittedName>
</protein>
<evidence type="ECO:0000256" key="1">
    <source>
        <dbReference type="SAM" id="Phobius"/>
    </source>
</evidence>
<dbReference type="GO" id="GO:0004175">
    <property type="term" value="F:endopeptidase activity"/>
    <property type="evidence" value="ECO:0007669"/>
    <property type="project" value="UniProtKB-ARBA"/>
</dbReference>
<dbReference type="InterPro" id="IPR003675">
    <property type="entry name" value="Rce1/LyrA-like_dom"/>
</dbReference>
<feature type="domain" description="CAAX prenyl protease 2/Lysostaphin resistance protein A-like" evidence="2">
    <location>
        <begin position="144"/>
        <end position="238"/>
    </location>
</feature>
<feature type="transmembrane region" description="Helical" evidence="1">
    <location>
        <begin position="51"/>
        <end position="70"/>
    </location>
</feature>
<dbReference type="Proteomes" id="UP001139409">
    <property type="component" value="Unassembled WGS sequence"/>
</dbReference>
<dbReference type="Pfam" id="PF02517">
    <property type="entry name" value="Rce1-like"/>
    <property type="match status" value="1"/>
</dbReference>
<evidence type="ECO:0000259" key="2">
    <source>
        <dbReference type="Pfam" id="PF02517"/>
    </source>
</evidence>
<feature type="transmembrane region" description="Helical" evidence="1">
    <location>
        <begin position="227"/>
        <end position="246"/>
    </location>
</feature>
<keyword evidence="3" id="KW-0645">Protease</keyword>
<dbReference type="AlphaFoldDB" id="A0A9X1HVB1"/>
<evidence type="ECO:0000313" key="4">
    <source>
        <dbReference type="Proteomes" id="UP001139409"/>
    </source>
</evidence>
<keyword evidence="3" id="KW-0482">Metalloprotease</keyword>
<dbReference type="EMBL" id="JAIXNE010000007">
    <property type="protein sequence ID" value="MCA6078928.1"/>
    <property type="molecule type" value="Genomic_DNA"/>
</dbReference>
<feature type="transmembrane region" description="Helical" evidence="1">
    <location>
        <begin position="180"/>
        <end position="198"/>
    </location>
</feature>
<accession>A0A9X1HVB1</accession>
<gene>
    <name evidence="3" type="ORF">LDX50_28900</name>
</gene>
<feature type="transmembrane region" description="Helical" evidence="1">
    <location>
        <begin position="204"/>
        <end position="222"/>
    </location>
</feature>
<organism evidence="3 4">
    <name type="scientific">Fulvivirga sedimenti</name>
    <dbReference type="NCBI Taxonomy" id="2879465"/>
    <lineage>
        <taxon>Bacteria</taxon>
        <taxon>Pseudomonadati</taxon>
        <taxon>Bacteroidota</taxon>
        <taxon>Cytophagia</taxon>
        <taxon>Cytophagales</taxon>
        <taxon>Fulvivirgaceae</taxon>
        <taxon>Fulvivirga</taxon>
    </lineage>
</organism>
<name>A0A9X1HVB1_9BACT</name>
<sequence>MNTPDNQVPRSELGKLLRTNPFVQLTEILLLFAIAFAILNTMGPLAGDDPLSVALVVGMANVLMILYIWAGLKLRGESWKDFGLTFKPVSWKQGLKIIMLSLLVALLGAAGFLLGSVIMANITGIPEAANFTGYNYLKDNFPMLLVTLAGVYLSSSFGEEVIYRAFLINRISEIGKKSKSATIIAVILSAVIFGLIHYQWGPMGMVQTGFMGLAMGICYIWLKKRLWILVLAHAYLDTILLVQLYLASN</sequence>
<comment type="caution">
    <text evidence="3">The sequence shown here is derived from an EMBL/GenBank/DDBJ whole genome shotgun (WGS) entry which is preliminary data.</text>
</comment>
<feature type="transmembrane region" description="Helical" evidence="1">
    <location>
        <begin position="97"/>
        <end position="120"/>
    </location>
</feature>
<proteinExistence type="predicted"/>
<keyword evidence="3" id="KW-0378">Hydrolase</keyword>
<keyword evidence="4" id="KW-1185">Reference proteome</keyword>
<keyword evidence="1" id="KW-0472">Membrane</keyword>
<feature type="transmembrane region" description="Helical" evidence="1">
    <location>
        <begin position="21"/>
        <end position="39"/>
    </location>
</feature>
<dbReference type="GO" id="GO:0080120">
    <property type="term" value="P:CAAX-box protein maturation"/>
    <property type="evidence" value="ECO:0007669"/>
    <property type="project" value="UniProtKB-ARBA"/>
</dbReference>